<sequence>MPDLVAARDRALAQPPDIGRQRRRADQPAPGGERQRRDRAARQLDEQEARAPEERADQRVADDEGTAGSGRCIRRHCERSEAIQGDRANVWIASLRSQ</sequence>
<evidence type="ECO:0000256" key="1">
    <source>
        <dbReference type="SAM" id="MobiDB-lite"/>
    </source>
</evidence>
<accession>A0A0N1FIG2</accession>
<feature type="compositionally biased region" description="Basic and acidic residues" evidence="1">
    <location>
        <begin position="1"/>
        <end position="11"/>
    </location>
</feature>
<dbReference type="AlphaFoldDB" id="A0A0N1FIG2"/>
<dbReference type="Proteomes" id="UP000037822">
    <property type="component" value="Unassembled WGS sequence"/>
</dbReference>
<protein>
    <submittedName>
        <fullName evidence="2">Uncharacterized protein</fullName>
    </submittedName>
</protein>
<reference evidence="2 3" key="1">
    <citation type="submission" date="2015-07" db="EMBL/GenBank/DDBJ databases">
        <title>Whole genome sequencing of Bosea vaviloviae isolated from cave pool.</title>
        <authorList>
            <person name="Tan N.E.H."/>
            <person name="Lee Y.P."/>
            <person name="Gan H.M."/>
            <person name="Barton H."/>
            <person name="Savka M.A."/>
        </authorList>
    </citation>
    <scope>NUCLEOTIDE SEQUENCE [LARGE SCALE GENOMIC DNA]</scope>
    <source>
        <strain evidence="2 3">SD260</strain>
    </source>
</reference>
<keyword evidence="3" id="KW-1185">Reference proteome</keyword>
<feature type="region of interest" description="Disordered" evidence="1">
    <location>
        <begin position="1"/>
        <end position="73"/>
    </location>
</feature>
<evidence type="ECO:0000313" key="3">
    <source>
        <dbReference type="Proteomes" id="UP000037822"/>
    </source>
</evidence>
<name>A0A0N1FIG2_9HYPH</name>
<evidence type="ECO:0000313" key="2">
    <source>
        <dbReference type="EMBL" id="KPH81023.1"/>
    </source>
</evidence>
<proteinExistence type="predicted"/>
<feature type="compositionally biased region" description="Basic and acidic residues" evidence="1">
    <location>
        <begin position="33"/>
        <end position="62"/>
    </location>
</feature>
<organism evidence="2 3">
    <name type="scientific">Bosea vaviloviae</name>
    <dbReference type="NCBI Taxonomy" id="1526658"/>
    <lineage>
        <taxon>Bacteria</taxon>
        <taxon>Pseudomonadati</taxon>
        <taxon>Pseudomonadota</taxon>
        <taxon>Alphaproteobacteria</taxon>
        <taxon>Hyphomicrobiales</taxon>
        <taxon>Boseaceae</taxon>
        <taxon>Bosea</taxon>
    </lineage>
</organism>
<gene>
    <name evidence="2" type="ORF">AE618_10270</name>
</gene>
<comment type="caution">
    <text evidence="2">The sequence shown here is derived from an EMBL/GenBank/DDBJ whole genome shotgun (WGS) entry which is preliminary data.</text>
</comment>
<dbReference type="EMBL" id="LGSZ01000032">
    <property type="protein sequence ID" value="KPH81023.1"/>
    <property type="molecule type" value="Genomic_DNA"/>
</dbReference>